<name>A0ABW8SY62_9CLOT</name>
<keyword evidence="6 13" id="KW-0547">Nucleotide-binding</keyword>
<evidence type="ECO:0000256" key="1">
    <source>
        <dbReference type="ARBA" id="ARBA00008226"/>
    </source>
</evidence>
<dbReference type="InterPro" id="IPR004154">
    <property type="entry name" value="Anticodon-bd"/>
</dbReference>
<evidence type="ECO:0000256" key="4">
    <source>
        <dbReference type="ARBA" id="ARBA00022598"/>
    </source>
</evidence>
<dbReference type="InterPro" id="IPR002314">
    <property type="entry name" value="aa-tRNA-synt_IIb"/>
</dbReference>
<reference evidence="16 17" key="1">
    <citation type="submission" date="2024-11" db="EMBL/GenBank/DDBJ databases">
        <authorList>
            <person name="Heng Y.C."/>
            <person name="Lim A.C.H."/>
            <person name="Lee J.K.Y."/>
            <person name="Kittelmann S."/>
        </authorList>
    </citation>
    <scope>NUCLEOTIDE SEQUENCE [LARGE SCALE GENOMIC DNA]</scope>
    <source>
        <strain evidence="16 17">WILCCON 0185</strain>
    </source>
</reference>
<dbReference type="EMBL" id="JBJHZZ010000001">
    <property type="protein sequence ID" value="MFL0245433.1"/>
    <property type="molecule type" value="Genomic_DNA"/>
</dbReference>
<keyword evidence="5 13" id="KW-0479">Metal-binding</keyword>
<comment type="cofactor">
    <cofactor evidence="13">
        <name>Zn(2+)</name>
        <dbReference type="ChEBI" id="CHEBI:29105"/>
    </cofactor>
    <text evidence="13">Binds 1 zinc ion per subunit.</text>
</comment>
<dbReference type="PANTHER" id="PTHR11451:SF56">
    <property type="entry name" value="THREONINE--TRNA LIGASE 1"/>
    <property type="match status" value="1"/>
</dbReference>
<dbReference type="CDD" id="cd00860">
    <property type="entry name" value="ThrRS_anticodon"/>
    <property type="match status" value="1"/>
</dbReference>
<dbReference type="PANTHER" id="PTHR11451">
    <property type="entry name" value="THREONINE-TRNA LIGASE"/>
    <property type="match status" value="1"/>
</dbReference>
<evidence type="ECO:0000256" key="3">
    <source>
        <dbReference type="ARBA" id="ARBA00022555"/>
    </source>
</evidence>
<dbReference type="Proteomes" id="UP001623591">
    <property type="component" value="Unassembled WGS sequence"/>
</dbReference>
<dbReference type="Pfam" id="PF07973">
    <property type="entry name" value="tRNA_SAD"/>
    <property type="match status" value="1"/>
</dbReference>
<evidence type="ECO:0000313" key="17">
    <source>
        <dbReference type="Proteomes" id="UP001623591"/>
    </source>
</evidence>
<dbReference type="PROSITE" id="PS51880">
    <property type="entry name" value="TGS"/>
    <property type="match status" value="1"/>
</dbReference>
<dbReference type="SUPFAM" id="SSF81271">
    <property type="entry name" value="TGS-like"/>
    <property type="match status" value="1"/>
</dbReference>
<keyword evidence="10 13" id="KW-0648">Protein biosynthesis</keyword>
<dbReference type="SUPFAM" id="SSF52954">
    <property type="entry name" value="Class II aaRS ABD-related"/>
    <property type="match status" value="1"/>
</dbReference>
<dbReference type="InterPro" id="IPR018163">
    <property type="entry name" value="Thr/Ala-tRNA-synth_IIc_edit"/>
</dbReference>
<dbReference type="Gene3D" id="3.30.930.10">
    <property type="entry name" value="Bira Bifunctional Protein, Domain 2"/>
    <property type="match status" value="1"/>
</dbReference>
<evidence type="ECO:0000259" key="14">
    <source>
        <dbReference type="PROSITE" id="PS50862"/>
    </source>
</evidence>
<evidence type="ECO:0000256" key="7">
    <source>
        <dbReference type="ARBA" id="ARBA00022833"/>
    </source>
</evidence>
<dbReference type="SUPFAM" id="SSF55681">
    <property type="entry name" value="Class II aaRS and biotin synthetases"/>
    <property type="match status" value="1"/>
</dbReference>
<dbReference type="InterPro" id="IPR045864">
    <property type="entry name" value="aa-tRNA-synth_II/BPL/LPL"/>
</dbReference>
<evidence type="ECO:0000256" key="9">
    <source>
        <dbReference type="ARBA" id="ARBA00022884"/>
    </source>
</evidence>
<feature type="binding site" evidence="13">
    <location>
        <position position="337"/>
    </location>
    <ligand>
        <name>Zn(2+)</name>
        <dbReference type="ChEBI" id="CHEBI:29105"/>
        <note>catalytic</note>
    </ligand>
</feature>
<evidence type="ECO:0000313" key="16">
    <source>
        <dbReference type="EMBL" id="MFL0245433.1"/>
    </source>
</evidence>
<keyword evidence="4 13" id="KW-0436">Ligase</keyword>
<dbReference type="Gene3D" id="3.30.980.10">
    <property type="entry name" value="Threonyl-trna Synthetase, Chain A, domain 2"/>
    <property type="match status" value="1"/>
</dbReference>
<keyword evidence="3 13" id="KW-0820">tRNA-binding</keyword>
<dbReference type="InterPro" id="IPR002320">
    <property type="entry name" value="Thr-tRNA-ligase_IIa"/>
</dbReference>
<comment type="similarity">
    <text evidence="1 13">Belongs to the class-II aminoacyl-tRNA synthetase family.</text>
</comment>
<dbReference type="Pfam" id="PF03129">
    <property type="entry name" value="HGTP_anticodon"/>
    <property type="match status" value="1"/>
</dbReference>
<comment type="caution">
    <text evidence="16">The sequence shown here is derived from an EMBL/GenBank/DDBJ whole genome shotgun (WGS) entry which is preliminary data.</text>
</comment>
<dbReference type="InterPro" id="IPR047246">
    <property type="entry name" value="ThrRS_anticodon"/>
</dbReference>
<feature type="domain" description="TGS" evidence="15">
    <location>
        <begin position="1"/>
        <end position="61"/>
    </location>
</feature>
<dbReference type="Pfam" id="PF02824">
    <property type="entry name" value="TGS"/>
    <property type="match status" value="1"/>
</dbReference>
<comment type="catalytic activity">
    <reaction evidence="12 13">
        <text>tRNA(Thr) + L-threonine + ATP = L-threonyl-tRNA(Thr) + AMP + diphosphate + H(+)</text>
        <dbReference type="Rhea" id="RHEA:24624"/>
        <dbReference type="Rhea" id="RHEA-COMP:9670"/>
        <dbReference type="Rhea" id="RHEA-COMP:9704"/>
        <dbReference type="ChEBI" id="CHEBI:15378"/>
        <dbReference type="ChEBI" id="CHEBI:30616"/>
        <dbReference type="ChEBI" id="CHEBI:33019"/>
        <dbReference type="ChEBI" id="CHEBI:57926"/>
        <dbReference type="ChEBI" id="CHEBI:78442"/>
        <dbReference type="ChEBI" id="CHEBI:78534"/>
        <dbReference type="ChEBI" id="CHEBI:456215"/>
        <dbReference type="EC" id="6.1.1.3"/>
    </reaction>
</comment>
<dbReference type="Gene3D" id="3.10.20.30">
    <property type="match status" value="1"/>
</dbReference>
<evidence type="ECO:0000256" key="13">
    <source>
        <dbReference type="HAMAP-Rule" id="MF_00184"/>
    </source>
</evidence>
<dbReference type="RefSeq" id="WP_406767898.1">
    <property type="nucleotide sequence ID" value="NZ_JBJHZZ010000001.1"/>
</dbReference>
<accession>A0ABW8SY62</accession>
<proteinExistence type="inferred from homology"/>
<feature type="binding site" evidence="13">
    <location>
        <position position="519"/>
    </location>
    <ligand>
        <name>Zn(2+)</name>
        <dbReference type="ChEBI" id="CHEBI:29105"/>
        <note>catalytic</note>
    </ligand>
</feature>
<dbReference type="CDD" id="cd00771">
    <property type="entry name" value="ThrRS_core"/>
    <property type="match status" value="1"/>
</dbReference>
<keyword evidence="11 13" id="KW-0030">Aminoacyl-tRNA synthetase</keyword>
<evidence type="ECO:0000256" key="5">
    <source>
        <dbReference type="ARBA" id="ARBA00022723"/>
    </source>
</evidence>
<comment type="caution">
    <text evidence="13">Lacks conserved residue(s) required for the propagation of feature annotation.</text>
</comment>
<dbReference type="InterPro" id="IPR033728">
    <property type="entry name" value="ThrRS_core"/>
</dbReference>
<evidence type="ECO:0000256" key="8">
    <source>
        <dbReference type="ARBA" id="ARBA00022840"/>
    </source>
</evidence>
<feature type="binding site" evidence="13">
    <location>
        <position position="388"/>
    </location>
    <ligand>
        <name>Zn(2+)</name>
        <dbReference type="ChEBI" id="CHEBI:29105"/>
        <note>catalytic</note>
    </ligand>
</feature>
<dbReference type="CDD" id="cd01667">
    <property type="entry name" value="TGS_ThrRS"/>
    <property type="match status" value="1"/>
</dbReference>
<dbReference type="Gene3D" id="3.30.54.20">
    <property type="match status" value="1"/>
</dbReference>
<dbReference type="InterPro" id="IPR012676">
    <property type="entry name" value="TGS-like"/>
</dbReference>
<dbReference type="InterPro" id="IPR012675">
    <property type="entry name" value="Beta-grasp_dom_sf"/>
</dbReference>
<comment type="subcellular location">
    <subcellularLocation>
        <location evidence="13">Cytoplasm</location>
    </subcellularLocation>
</comment>
<evidence type="ECO:0000259" key="15">
    <source>
        <dbReference type="PROSITE" id="PS51880"/>
    </source>
</evidence>
<dbReference type="Pfam" id="PF00587">
    <property type="entry name" value="tRNA-synt_2b"/>
    <property type="match status" value="1"/>
</dbReference>
<evidence type="ECO:0000256" key="10">
    <source>
        <dbReference type="ARBA" id="ARBA00022917"/>
    </source>
</evidence>
<dbReference type="InterPro" id="IPR004095">
    <property type="entry name" value="TGS"/>
</dbReference>
<dbReference type="PROSITE" id="PS50862">
    <property type="entry name" value="AA_TRNA_LIGASE_II"/>
    <property type="match status" value="1"/>
</dbReference>
<protein>
    <recommendedName>
        <fullName evidence="13">Threonine--tRNA ligase</fullName>
        <ecNumber evidence="13">6.1.1.3</ecNumber>
    </recommendedName>
    <alternativeName>
        <fullName evidence="13">Threonyl-tRNA synthetase</fullName>
        <shortName evidence="13">ThrRS</shortName>
    </alternativeName>
</protein>
<sequence length="645" mass="74509">MIKIKLKDGSVKEYEAGVSVFEVAKDLSEGLARVATAGSVNGKTVDLRFNLNEDSEVNILTFNDEEGRKAFRHTTTHILAQAVTRLFPGTKLAIGPAIDDGFYYDFDKEGSFSAEDLERLEEEMKRIVKEELDIERFELPREEAIKLMEEKGESYKVELINDLPKDSIISFYKMGEFVDLCAGPHLMNTKYVKAFKLTQVAGAYWRGSEKNKMLTRIYGTAFTKKNELEEHLAKIEDAKKRDHNKLGRELELFTTVDIIGQGLPLLMPKGAKVVQLLQRFVEDEEERRGYLLTKTPFMAKSDLYKVSGHWDHYKDGMFVLGDEEKDEEVMALRPMTCPFQFQIYNSRQRSYRDLPLRYGETSTLFRNESSGEMHGLIRVRQFTISEGHLIVRPDQLEDEFKGVVDLINFMLDTLGIKEEITYRFSKWDPNNKEKYIDDPVAWEATQVEMKKILDDLGLDYEEAIGEAAFYGPKLDLQFKNVHGKEDTIITVQIDFSLAHRFEMTYVDKDGEKKYPYVIHRTSIGCYERTLAMLIEKYAGAFPTWLAPVQVKVLPISEKYHDYVEKVDKALKLKGIRVEPDYRAEKIGYKIREARMERVPYMLIVGEKEAADNTVSVRSRKNDDEGAVDLQQFIDRIVKEIETKEK</sequence>
<gene>
    <name evidence="13 16" type="primary">thrS</name>
    <name evidence="16" type="ORF">ACJDUG_00400</name>
</gene>
<keyword evidence="8 13" id="KW-0067">ATP-binding</keyword>
<evidence type="ECO:0000256" key="2">
    <source>
        <dbReference type="ARBA" id="ARBA00022490"/>
    </source>
</evidence>
<keyword evidence="9 13" id="KW-0694">RNA-binding</keyword>
<dbReference type="SMART" id="SM00863">
    <property type="entry name" value="tRNA_SAD"/>
    <property type="match status" value="1"/>
</dbReference>
<dbReference type="Gene3D" id="3.40.50.800">
    <property type="entry name" value="Anticodon-binding domain"/>
    <property type="match status" value="1"/>
</dbReference>
<dbReference type="NCBIfam" id="TIGR00418">
    <property type="entry name" value="thrS"/>
    <property type="match status" value="1"/>
</dbReference>
<feature type="domain" description="Aminoacyl-transfer RNA synthetases class-II family profile" evidence="14">
    <location>
        <begin position="266"/>
        <end position="542"/>
    </location>
</feature>
<dbReference type="EC" id="6.1.1.3" evidence="13"/>
<dbReference type="SUPFAM" id="SSF55186">
    <property type="entry name" value="ThrRS/AlaRS common domain"/>
    <property type="match status" value="1"/>
</dbReference>
<organism evidence="16 17">
    <name type="scientific">Candidatus Clostridium stratigraminis</name>
    <dbReference type="NCBI Taxonomy" id="3381661"/>
    <lineage>
        <taxon>Bacteria</taxon>
        <taxon>Bacillati</taxon>
        <taxon>Bacillota</taxon>
        <taxon>Clostridia</taxon>
        <taxon>Eubacteriales</taxon>
        <taxon>Clostridiaceae</taxon>
        <taxon>Clostridium</taxon>
    </lineage>
</organism>
<keyword evidence="17" id="KW-1185">Reference proteome</keyword>
<dbReference type="HAMAP" id="MF_00184">
    <property type="entry name" value="Thr_tRNA_synth"/>
    <property type="match status" value="1"/>
</dbReference>
<evidence type="ECO:0000256" key="6">
    <source>
        <dbReference type="ARBA" id="ARBA00022741"/>
    </source>
</evidence>
<dbReference type="PRINTS" id="PR01047">
    <property type="entry name" value="TRNASYNTHTHR"/>
</dbReference>
<dbReference type="InterPro" id="IPR036621">
    <property type="entry name" value="Anticodon-bd_dom_sf"/>
</dbReference>
<comment type="subunit">
    <text evidence="13">Homodimer.</text>
</comment>
<evidence type="ECO:0000256" key="12">
    <source>
        <dbReference type="ARBA" id="ARBA00049515"/>
    </source>
</evidence>
<dbReference type="InterPro" id="IPR012947">
    <property type="entry name" value="tRNA_SAD"/>
</dbReference>
<evidence type="ECO:0000256" key="11">
    <source>
        <dbReference type="ARBA" id="ARBA00023146"/>
    </source>
</evidence>
<keyword evidence="7 13" id="KW-0862">Zinc</keyword>
<dbReference type="GO" id="GO:0004829">
    <property type="term" value="F:threonine-tRNA ligase activity"/>
    <property type="evidence" value="ECO:0007669"/>
    <property type="project" value="UniProtKB-EC"/>
</dbReference>
<keyword evidence="2 13" id="KW-0963">Cytoplasm</keyword>
<dbReference type="InterPro" id="IPR006195">
    <property type="entry name" value="aa-tRNA-synth_II"/>
</dbReference>